<dbReference type="NCBIfam" id="TIGR03302">
    <property type="entry name" value="OM_YfiO"/>
    <property type="match status" value="1"/>
</dbReference>
<comment type="caution">
    <text evidence="6">The sequence shown here is derived from an EMBL/GenBank/DDBJ whole genome shotgun (WGS) entry which is preliminary data.</text>
</comment>
<keyword evidence="1" id="KW-0732">Signal</keyword>
<gene>
    <name evidence="6" type="ORF">CRP01_20545</name>
</gene>
<keyword evidence="2" id="KW-0472">Membrane</keyword>
<organism evidence="6 7">
    <name type="scientific">Flavilitoribacter nigricans (strain ATCC 23147 / DSM 23189 / NBRC 102662 / NCIMB 1420 / SS-2)</name>
    <name type="common">Lewinella nigricans</name>
    <dbReference type="NCBI Taxonomy" id="1122177"/>
    <lineage>
        <taxon>Bacteria</taxon>
        <taxon>Pseudomonadati</taxon>
        <taxon>Bacteroidota</taxon>
        <taxon>Saprospiria</taxon>
        <taxon>Saprospirales</taxon>
        <taxon>Lewinellaceae</taxon>
        <taxon>Flavilitoribacter</taxon>
    </lineage>
</organism>
<dbReference type="Proteomes" id="UP000223913">
    <property type="component" value="Unassembled WGS sequence"/>
</dbReference>
<feature type="repeat" description="TPR" evidence="4">
    <location>
        <begin position="166"/>
        <end position="199"/>
    </location>
</feature>
<dbReference type="InterPro" id="IPR039565">
    <property type="entry name" value="BamD-like"/>
</dbReference>
<reference evidence="6 7" key="1">
    <citation type="submission" date="2017-10" db="EMBL/GenBank/DDBJ databases">
        <title>The draft genome sequence of Lewinella nigricans NBRC 102662.</title>
        <authorList>
            <person name="Wang K."/>
        </authorList>
    </citation>
    <scope>NUCLEOTIDE SEQUENCE [LARGE SCALE GENOMIC DNA]</scope>
    <source>
        <strain evidence="6 7">NBRC 102662</strain>
    </source>
</reference>
<evidence type="ECO:0000313" key="7">
    <source>
        <dbReference type="Proteomes" id="UP000223913"/>
    </source>
</evidence>
<dbReference type="Pfam" id="PF13525">
    <property type="entry name" value="YfiO"/>
    <property type="match status" value="1"/>
</dbReference>
<evidence type="ECO:0000256" key="1">
    <source>
        <dbReference type="ARBA" id="ARBA00022729"/>
    </source>
</evidence>
<dbReference type="OrthoDB" id="9770761at2"/>
<evidence type="ECO:0000259" key="5">
    <source>
        <dbReference type="Pfam" id="PF13525"/>
    </source>
</evidence>
<feature type="domain" description="Outer membrane lipoprotein BamD-like" evidence="5">
    <location>
        <begin position="37"/>
        <end position="216"/>
    </location>
</feature>
<dbReference type="InterPro" id="IPR011990">
    <property type="entry name" value="TPR-like_helical_dom_sf"/>
</dbReference>
<sequence length="280" mass="32637">MKPIYTVFVGLLAIVVFSACKSEFEKIRTSGDPALVLQKANAYYEEEEYQKAQTLYELVIGSYRGKAEAEDIYFKYAYTYYYLRQYVLAAYYFKNFAQTYGGSSKRQDAEFMAAYSNYQMSPTFRLDQTYTLKAIEEFQAFINAYPNNPRVTECNNLIDEMRAKLERKAFEEGVLYFDIRQYQSAMQSFENLLKDFPETDRADEVRYMIIKSSFLMAENSFVDKQEERYRETANLSLEFLGRYGESEHVKEVSSILNNSQKKLKQLDNVGYQEQSAGAGS</sequence>
<evidence type="ECO:0000256" key="2">
    <source>
        <dbReference type="ARBA" id="ARBA00023136"/>
    </source>
</evidence>
<dbReference type="AlphaFoldDB" id="A0A2D0N7Z3"/>
<dbReference type="InterPro" id="IPR019734">
    <property type="entry name" value="TPR_rpt"/>
</dbReference>
<proteinExistence type="predicted"/>
<accession>A0A2D0N7Z3</accession>
<dbReference type="PROSITE" id="PS51257">
    <property type="entry name" value="PROKAR_LIPOPROTEIN"/>
    <property type="match status" value="1"/>
</dbReference>
<evidence type="ECO:0000256" key="4">
    <source>
        <dbReference type="PROSITE-ProRule" id="PRU00339"/>
    </source>
</evidence>
<dbReference type="RefSeq" id="WP_099152207.1">
    <property type="nucleotide sequence ID" value="NZ_PDUD01000025.1"/>
</dbReference>
<evidence type="ECO:0000313" key="6">
    <source>
        <dbReference type="EMBL" id="PHN04634.1"/>
    </source>
</evidence>
<keyword evidence="4" id="KW-0802">TPR repeat</keyword>
<dbReference type="SUPFAM" id="SSF48452">
    <property type="entry name" value="TPR-like"/>
    <property type="match status" value="1"/>
</dbReference>
<keyword evidence="7" id="KW-1185">Reference proteome</keyword>
<dbReference type="InterPro" id="IPR017689">
    <property type="entry name" value="BamD"/>
</dbReference>
<keyword evidence="3" id="KW-0998">Cell outer membrane</keyword>
<protein>
    <submittedName>
        <fullName evidence="6">Outer membrane protein assembly factor BamD</fullName>
    </submittedName>
</protein>
<dbReference type="PROSITE" id="PS50005">
    <property type="entry name" value="TPR"/>
    <property type="match status" value="1"/>
</dbReference>
<name>A0A2D0N7Z3_FLAN2</name>
<evidence type="ECO:0000256" key="3">
    <source>
        <dbReference type="ARBA" id="ARBA00023237"/>
    </source>
</evidence>
<dbReference type="Gene3D" id="1.25.40.10">
    <property type="entry name" value="Tetratricopeptide repeat domain"/>
    <property type="match status" value="1"/>
</dbReference>
<dbReference type="EMBL" id="PDUD01000025">
    <property type="protein sequence ID" value="PHN04634.1"/>
    <property type="molecule type" value="Genomic_DNA"/>
</dbReference>